<keyword evidence="2" id="KW-0539">Nucleus</keyword>
<dbReference type="GO" id="GO:0000978">
    <property type="term" value="F:RNA polymerase II cis-regulatory region sequence-specific DNA binding"/>
    <property type="evidence" value="ECO:0007669"/>
    <property type="project" value="TreeGrafter"/>
</dbReference>
<dbReference type="InterPro" id="IPR050211">
    <property type="entry name" value="FOX_domain-containing"/>
</dbReference>
<dbReference type="PROSITE" id="PS50039">
    <property type="entry name" value="FORK_HEAD_3"/>
    <property type="match status" value="1"/>
</dbReference>
<proteinExistence type="predicted"/>
<dbReference type="PANTHER" id="PTHR11829:SF343">
    <property type="entry name" value="FORK-HEAD DOMAIN-CONTAINING PROTEIN"/>
    <property type="match status" value="1"/>
</dbReference>
<name>A0AAV0BCV9_PHAPC</name>
<dbReference type="SUPFAM" id="SSF46785">
    <property type="entry name" value="Winged helix' DNA-binding domain"/>
    <property type="match status" value="1"/>
</dbReference>
<reference evidence="5" key="1">
    <citation type="submission" date="2022-06" db="EMBL/GenBank/DDBJ databases">
        <authorList>
            <consortium name="SYNGENTA / RWTH Aachen University"/>
        </authorList>
    </citation>
    <scope>NUCLEOTIDE SEQUENCE</scope>
</reference>
<feature type="region of interest" description="Disordered" evidence="3">
    <location>
        <begin position="1"/>
        <end position="25"/>
    </location>
</feature>
<comment type="caution">
    <text evidence="5">The sequence shown here is derived from an EMBL/GenBank/DDBJ whole genome shotgun (WGS) entry which is preliminary data.</text>
</comment>
<evidence type="ECO:0000313" key="6">
    <source>
        <dbReference type="Proteomes" id="UP001153365"/>
    </source>
</evidence>
<feature type="non-terminal residue" evidence="5">
    <location>
        <position position="282"/>
    </location>
</feature>
<feature type="domain" description="Fork-head" evidence="4">
    <location>
        <begin position="59"/>
        <end position="146"/>
    </location>
</feature>
<keyword evidence="1 2" id="KW-0238">DNA-binding</keyword>
<evidence type="ECO:0000259" key="4">
    <source>
        <dbReference type="PROSITE" id="PS50039"/>
    </source>
</evidence>
<feature type="region of interest" description="Disordered" evidence="3">
    <location>
        <begin position="219"/>
        <end position="240"/>
    </location>
</feature>
<dbReference type="InterPro" id="IPR036390">
    <property type="entry name" value="WH_DNA-bd_sf"/>
</dbReference>
<evidence type="ECO:0000256" key="2">
    <source>
        <dbReference type="PROSITE-ProRule" id="PRU00089"/>
    </source>
</evidence>
<dbReference type="AlphaFoldDB" id="A0AAV0BCV9"/>
<dbReference type="EMBL" id="CALTRL010005711">
    <property type="protein sequence ID" value="CAH7685166.1"/>
    <property type="molecule type" value="Genomic_DNA"/>
</dbReference>
<accession>A0AAV0BCV9</accession>
<dbReference type="GO" id="GO:0005634">
    <property type="term" value="C:nucleus"/>
    <property type="evidence" value="ECO:0007669"/>
    <property type="project" value="UniProtKB-SubCell"/>
</dbReference>
<dbReference type="PRINTS" id="PR00053">
    <property type="entry name" value="FORKHEAD"/>
</dbReference>
<evidence type="ECO:0000256" key="1">
    <source>
        <dbReference type="ARBA" id="ARBA00023125"/>
    </source>
</evidence>
<sequence>MTATATTTTTDLITDRSQNSPRADRSLSLSLGADGIGSADDQFAVVSLDQLANPPLGQQPNYPWWTIIRAAIMGSSYGILTRDEVCEAVSNRWEYFRTCSAQSTRIWKSAVSHNLSVKECFVRVFVKGKGSMSYYIVDTAVDPSRGRMSRTTKTCSGSEKATIPPTIARKLVLPPNFNLSTRARWSPAIAAIRNAKFGFPNSDSERDFSIWKRASRHQAANSSRYNSESESDISTVKDPTSCINPSLESPLHSMNRRPTMPRLAFSRSLSNALIDSVLSPFL</sequence>
<feature type="DNA-binding region" description="Fork-head" evidence="2">
    <location>
        <begin position="59"/>
        <end position="146"/>
    </location>
</feature>
<protein>
    <submittedName>
        <fullName evidence="5">Expressed protein</fullName>
    </submittedName>
</protein>
<dbReference type="SMART" id="SM00339">
    <property type="entry name" value="FH"/>
    <property type="match status" value="1"/>
</dbReference>
<feature type="compositionally biased region" description="Low complexity" evidence="3">
    <location>
        <begin position="1"/>
        <end position="10"/>
    </location>
</feature>
<evidence type="ECO:0000313" key="5">
    <source>
        <dbReference type="EMBL" id="CAH7685166.1"/>
    </source>
</evidence>
<keyword evidence="6" id="KW-1185">Reference proteome</keyword>
<comment type="subcellular location">
    <subcellularLocation>
        <location evidence="2">Nucleus</location>
    </subcellularLocation>
</comment>
<dbReference type="InterPro" id="IPR001766">
    <property type="entry name" value="Fork_head_dom"/>
</dbReference>
<evidence type="ECO:0000256" key="3">
    <source>
        <dbReference type="SAM" id="MobiDB-lite"/>
    </source>
</evidence>
<dbReference type="Gene3D" id="1.10.10.10">
    <property type="entry name" value="Winged helix-like DNA-binding domain superfamily/Winged helix DNA-binding domain"/>
    <property type="match status" value="1"/>
</dbReference>
<dbReference type="PANTHER" id="PTHR11829">
    <property type="entry name" value="FORKHEAD BOX PROTEIN"/>
    <property type="match status" value="1"/>
</dbReference>
<feature type="compositionally biased region" description="Polar residues" evidence="3">
    <location>
        <begin position="11"/>
        <end position="21"/>
    </location>
</feature>
<dbReference type="GO" id="GO:0000981">
    <property type="term" value="F:DNA-binding transcription factor activity, RNA polymerase II-specific"/>
    <property type="evidence" value="ECO:0007669"/>
    <property type="project" value="TreeGrafter"/>
</dbReference>
<dbReference type="InterPro" id="IPR036388">
    <property type="entry name" value="WH-like_DNA-bd_sf"/>
</dbReference>
<dbReference type="Pfam" id="PF00250">
    <property type="entry name" value="Forkhead"/>
    <property type="match status" value="1"/>
</dbReference>
<organism evidence="5 6">
    <name type="scientific">Phakopsora pachyrhizi</name>
    <name type="common">Asian soybean rust disease fungus</name>
    <dbReference type="NCBI Taxonomy" id="170000"/>
    <lineage>
        <taxon>Eukaryota</taxon>
        <taxon>Fungi</taxon>
        <taxon>Dikarya</taxon>
        <taxon>Basidiomycota</taxon>
        <taxon>Pucciniomycotina</taxon>
        <taxon>Pucciniomycetes</taxon>
        <taxon>Pucciniales</taxon>
        <taxon>Phakopsoraceae</taxon>
        <taxon>Phakopsora</taxon>
    </lineage>
</organism>
<dbReference type="Proteomes" id="UP001153365">
    <property type="component" value="Unassembled WGS sequence"/>
</dbReference>
<gene>
    <name evidence="5" type="ORF">PPACK8108_LOCUS19647</name>
</gene>